<keyword evidence="11" id="KW-0732">Signal</keyword>
<sequence>MKMGVIVLSFLLLVQLQIIFASRFLPLKACGTYQIGTSSDSNSKLLYINRVLVSKDLFCKSIKSYRTNRCFISKNAESLCYEVDHSTDGRRFLQNLVQDQTLKGELNESKRKKDDKDSVFNAKYLVIGGSGIGVLILCCSVCCPCFHARKKETPHIVLGKEPNSMDSTSSVEMNSVSEKVPASPLRVPPSPSRFSMSPKLDRIGSVHLTMSQVARATQNFAPSLKLGEGGFGTVYKAQLPDGQVVAIKRAKKEHFDALQSEFKSEVELLSKIDHRNLVKLLGYVDKGNERLIITEYVPNGTLREHLDGFHGNFLDFSQRLEICIDIAHGLTYLHLYAEKQIIHRDVKSSNILLTERLRAKVADFGFARFGDAETDKTHVVTKVRGTVGYLDPEYMRTYQLTPKSDVYSFGVLLIEILTGRRPIESKRSPEEKVTIRWAFGKYNDGGIMDLVDPQMKEAVDGEIFAKMLGLAFQCAAPTRADRPDMKVVGEQLWVIRMDYLRHGRKG</sequence>
<evidence type="ECO:0000256" key="5">
    <source>
        <dbReference type="ARBA" id="ARBA00022777"/>
    </source>
</evidence>
<dbReference type="STRING" id="35608.A0A2U1NHG7"/>
<feature type="domain" description="Protein kinase" evidence="12">
    <location>
        <begin position="220"/>
        <end position="494"/>
    </location>
</feature>
<evidence type="ECO:0000256" key="9">
    <source>
        <dbReference type="PROSITE-ProRule" id="PRU10141"/>
    </source>
</evidence>
<reference evidence="13 14" key="1">
    <citation type="journal article" date="2018" name="Mol. Plant">
        <title>The genome of Artemisia annua provides insight into the evolution of Asteraceae family and artemisinin biosynthesis.</title>
        <authorList>
            <person name="Shen Q."/>
            <person name="Zhang L."/>
            <person name="Liao Z."/>
            <person name="Wang S."/>
            <person name="Yan T."/>
            <person name="Shi P."/>
            <person name="Liu M."/>
            <person name="Fu X."/>
            <person name="Pan Q."/>
            <person name="Wang Y."/>
            <person name="Lv Z."/>
            <person name="Lu X."/>
            <person name="Zhang F."/>
            <person name="Jiang W."/>
            <person name="Ma Y."/>
            <person name="Chen M."/>
            <person name="Hao X."/>
            <person name="Li L."/>
            <person name="Tang Y."/>
            <person name="Lv G."/>
            <person name="Zhou Y."/>
            <person name="Sun X."/>
            <person name="Brodelius P.E."/>
            <person name="Rose J.K.C."/>
            <person name="Tang K."/>
        </authorList>
    </citation>
    <scope>NUCLEOTIDE SEQUENCE [LARGE SCALE GENOMIC DNA]</scope>
    <source>
        <strain evidence="14">cv. Huhao1</strain>
        <tissue evidence="13">Leaf</tissue>
    </source>
</reference>
<dbReference type="PROSITE" id="PS00108">
    <property type="entry name" value="PROTEIN_KINASE_ST"/>
    <property type="match status" value="1"/>
</dbReference>
<keyword evidence="14" id="KW-1185">Reference proteome</keyword>
<dbReference type="FunFam" id="1.10.510.10:FF:000300">
    <property type="entry name" value="Calmodulin-binding receptor-like cytoplasmic kinase 3"/>
    <property type="match status" value="1"/>
</dbReference>
<dbReference type="PROSITE" id="PS50011">
    <property type="entry name" value="PROTEIN_KINASE_DOM"/>
    <property type="match status" value="1"/>
</dbReference>
<dbReference type="InterPro" id="IPR011009">
    <property type="entry name" value="Kinase-like_dom_sf"/>
</dbReference>
<dbReference type="Gene3D" id="1.10.510.10">
    <property type="entry name" value="Transferase(Phosphotransferase) domain 1"/>
    <property type="match status" value="1"/>
</dbReference>
<keyword evidence="4 9" id="KW-0547">Nucleotide-binding</keyword>
<dbReference type="PROSITE" id="PS00107">
    <property type="entry name" value="PROTEIN_KINASE_ATP"/>
    <property type="match status" value="1"/>
</dbReference>
<dbReference type="InterPro" id="IPR008271">
    <property type="entry name" value="Ser/Thr_kinase_AS"/>
</dbReference>
<dbReference type="GO" id="GO:0005524">
    <property type="term" value="F:ATP binding"/>
    <property type="evidence" value="ECO:0007669"/>
    <property type="project" value="UniProtKB-UniRule"/>
</dbReference>
<feature type="binding site" evidence="9">
    <location>
        <position position="252"/>
    </location>
    <ligand>
        <name>ATP</name>
        <dbReference type="ChEBI" id="CHEBI:30616"/>
    </ligand>
</feature>
<evidence type="ECO:0000313" key="13">
    <source>
        <dbReference type="EMBL" id="PWA72957.1"/>
    </source>
</evidence>
<evidence type="ECO:0000256" key="2">
    <source>
        <dbReference type="ARBA" id="ARBA00022527"/>
    </source>
</evidence>
<dbReference type="SUPFAM" id="SSF56112">
    <property type="entry name" value="Protein kinase-like (PK-like)"/>
    <property type="match status" value="1"/>
</dbReference>
<comment type="catalytic activity">
    <reaction evidence="8">
        <text>L-seryl-[protein] + ATP = O-phospho-L-seryl-[protein] + ADP + H(+)</text>
        <dbReference type="Rhea" id="RHEA:17989"/>
        <dbReference type="Rhea" id="RHEA-COMP:9863"/>
        <dbReference type="Rhea" id="RHEA-COMP:11604"/>
        <dbReference type="ChEBI" id="CHEBI:15378"/>
        <dbReference type="ChEBI" id="CHEBI:29999"/>
        <dbReference type="ChEBI" id="CHEBI:30616"/>
        <dbReference type="ChEBI" id="CHEBI:83421"/>
        <dbReference type="ChEBI" id="CHEBI:456216"/>
        <dbReference type="EC" id="2.7.11.1"/>
    </reaction>
</comment>
<evidence type="ECO:0000313" key="14">
    <source>
        <dbReference type="Proteomes" id="UP000245207"/>
    </source>
</evidence>
<dbReference type="InterPro" id="IPR001245">
    <property type="entry name" value="Ser-Thr/Tyr_kinase_cat_dom"/>
</dbReference>
<keyword evidence="13" id="KW-0675">Receptor</keyword>
<evidence type="ECO:0000259" key="12">
    <source>
        <dbReference type="PROSITE" id="PS50011"/>
    </source>
</evidence>
<dbReference type="EMBL" id="PKPP01002815">
    <property type="protein sequence ID" value="PWA72957.1"/>
    <property type="molecule type" value="Genomic_DNA"/>
</dbReference>
<accession>A0A2U1NHG7</accession>
<dbReference type="SMART" id="SM00220">
    <property type="entry name" value="S_TKc"/>
    <property type="match status" value="1"/>
</dbReference>
<evidence type="ECO:0000256" key="1">
    <source>
        <dbReference type="ARBA" id="ARBA00012513"/>
    </source>
</evidence>
<dbReference type="PANTHER" id="PTHR47989">
    <property type="entry name" value="OS01G0750732 PROTEIN"/>
    <property type="match status" value="1"/>
</dbReference>
<name>A0A2U1NHG7_ARTAN</name>
<evidence type="ECO:0000256" key="3">
    <source>
        <dbReference type="ARBA" id="ARBA00022679"/>
    </source>
</evidence>
<dbReference type="FunFam" id="3.30.200.20:FF:000340">
    <property type="entry name" value="Calmodulin-binding receptor-like cytoplasmic kinase 3"/>
    <property type="match status" value="1"/>
</dbReference>
<dbReference type="InterPro" id="IPR000719">
    <property type="entry name" value="Prot_kinase_dom"/>
</dbReference>
<evidence type="ECO:0000256" key="8">
    <source>
        <dbReference type="ARBA" id="ARBA00048679"/>
    </source>
</evidence>
<evidence type="ECO:0000256" key="4">
    <source>
        <dbReference type="ARBA" id="ARBA00022741"/>
    </source>
</evidence>
<keyword evidence="3" id="KW-0808">Transferase</keyword>
<dbReference type="EC" id="2.7.11.1" evidence="1"/>
<dbReference type="PANTHER" id="PTHR47989:SF71">
    <property type="entry name" value="PROTEIN KINASE DOMAIN-CONTAINING PROTEIN"/>
    <property type="match status" value="1"/>
</dbReference>
<dbReference type="Pfam" id="PF07714">
    <property type="entry name" value="PK_Tyr_Ser-Thr"/>
    <property type="match status" value="1"/>
</dbReference>
<dbReference type="CDD" id="cd14066">
    <property type="entry name" value="STKc_IRAK"/>
    <property type="match status" value="1"/>
</dbReference>
<evidence type="ECO:0000256" key="11">
    <source>
        <dbReference type="SAM" id="SignalP"/>
    </source>
</evidence>
<keyword evidence="6 9" id="KW-0067">ATP-binding</keyword>
<gene>
    <name evidence="13" type="ORF">CTI12_AA265990</name>
</gene>
<dbReference type="AlphaFoldDB" id="A0A2U1NHG7"/>
<feature type="region of interest" description="Disordered" evidence="10">
    <location>
        <begin position="177"/>
        <end position="196"/>
    </location>
</feature>
<dbReference type="Gene3D" id="3.30.200.20">
    <property type="entry name" value="Phosphorylase Kinase, domain 1"/>
    <property type="match status" value="1"/>
</dbReference>
<evidence type="ECO:0000256" key="6">
    <source>
        <dbReference type="ARBA" id="ARBA00022840"/>
    </source>
</evidence>
<dbReference type="GO" id="GO:0004674">
    <property type="term" value="F:protein serine/threonine kinase activity"/>
    <property type="evidence" value="ECO:0007669"/>
    <property type="project" value="UniProtKB-KW"/>
</dbReference>
<dbReference type="InterPro" id="IPR017441">
    <property type="entry name" value="Protein_kinase_ATP_BS"/>
</dbReference>
<comment type="catalytic activity">
    <reaction evidence="7">
        <text>L-threonyl-[protein] + ATP = O-phospho-L-threonyl-[protein] + ADP + H(+)</text>
        <dbReference type="Rhea" id="RHEA:46608"/>
        <dbReference type="Rhea" id="RHEA-COMP:11060"/>
        <dbReference type="Rhea" id="RHEA-COMP:11605"/>
        <dbReference type="ChEBI" id="CHEBI:15378"/>
        <dbReference type="ChEBI" id="CHEBI:30013"/>
        <dbReference type="ChEBI" id="CHEBI:30616"/>
        <dbReference type="ChEBI" id="CHEBI:61977"/>
        <dbReference type="ChEBI" id="CHEBI:456216"/>
        <dbReference type="EC" id="2.7.11.1"/>
    </reaction>
</comment>
<comment type="caution">
    <text evidence="13">The sequence shown here is derived from an EMBL/GenBank/DDBJ whole genome shotgun (WGS) entry which is preliminary data.</text>
</comment>
<protein>
    <recommendedName>
        <fullName evidence="1">non-specific serine/threonine protein kinase</fullName>
        <ecNumber evidence="1">2.7.11.1</ecNumber>
    </recommendedName>
</protein>
<evidence type="ECO:0000256" key="10">
    <source>
        <dbReference type="SAM" id="MobiDB-lite"/>
    </source>
</evidence>
<organism evidence="13 14">
    <name type="scientific">Artemisia annua</name>
    <name type="common">Sweet wormwood</name>
    <dbReference type="NCBI Taxonomy" id="35608"/>
    <lineage>
        <taxon>Eukaryota</taxon>
        <taxon>Viridiplantae</taxon>
        <taxon>Streptophyta</taxon>
        <taxon>Embryophyta</taxon>
        <taxon>Tracheophyta</taxon>
        <taxon>Spermatophyta</taxon>
        <taxon>Magnoliopsida</taxon>
        <taxon>eudicotyledons</taxon>
        <taxon>Gunneridae</taxon>
        <taxon>Pentapetalae</taxon>
        <taxon>asterids</taxon>
        <taxon>campanulids</taxon>
        <taxon>Asterales</taxon>
        <taxon>Asteraceae</taxon>
        <taxon>Asteroideae</taxon>
        <taxon>Anthemideae</taxon>
        <taxon>Artemisiinae</taxon>
        <taxon>Artemisia</taxon>
    </lineage>
</organism>
<feature type="signal peptide" evidence="11">
    <location>
        <begin position="1"/>
        <end position="21"/>
    </location>
</feature>
<keyword evidence="2" id="KW-0723">Serine/threonine-protein kinase</keyword>
<proteinExistence type="predicted"/>
<evidence type="ECO:0000256" key="7">
    <source>
        <dbReference type="ARBA" id="ARBA00047899"/>
    </source>
</evidence>
<dbReference type="Proteomes" id="UP000245207">
    <property type="component" value="Unassembled WGS sequence"/>
</dbReference>
<feature type="chain" id="PRO_5015477023" description="non-specific serine/threonine protein kinase" evidence="11">
    <location>
        <begin position="22"/>
        <end position="506"/>
    </location>
</feature>
<keyword evidence="5 13" id="KW-0418">Kinase</keyword>
<dbReference type="OrthoDB" id="4062651at2759"/>